<keyword evidence="1 3" id="KW-0808">Transferase</keyword>
<dbReference type="RefSeq" id="WP_013944188.1">
    <property type="nucleotide sequence ID" value="NC_015713.1"/>
</dbReference>
<evidence type="ECO:0000256" key="1">
    <source>
        <dbReference type="ARBA" id="ARBA00022679"/>
    </source>
</evidence>
<comment type="similarity">
    <text evidence="3 4">Belongs to the tRNA nucleotidyltransferase/poly(A) polymerase family.</text>
</comment>
<dbReference type="InterPro" id="IPR052191">
    <property type="entry name" value="tRNA_ntf/polyA_polymerase_I"/>
</dbReference>
<dbReference type="Pfam" id="PF01743">
    <property type="entry name" value="PolyA_pol"/>
    <property type="match status" value="1"/>
</dbReference>
<dbReference type="HAMAP" id="MF_00957">
    <property type="entry name" value="PolyA_pol"/>
    <property type="match status" value="1"/>
</dbReference>
<feature type="active site" evidence="3">
    <location>
        <position position="57"/>
    </location>
</feature>
<dbReference type="eggNOG" id="COG0617">
    <property type="taxonomic scope" value="Bacteria"/>
</dbReference>
<dbReference type="InterPro" id="IPR032828">
    <property type="entry name" value="PolyA_RNA-bd"/>
</dbReference>
<dbReference type="InterPro" id="IPR002646">
    <property type="entry name" value="PolA_pol_head_dom"/>
</dbReference>
<dbReference type="InterPro" id="IPR010206">
    <property type="entry name" value="PolA_pol_I"/>
</dbReference>
<accession>F8L384</accession>
<name>F8L384_SIMNZ</name>
<dbReference type="GO" id="GO:0006397">
    <property type="term" value="P:mRNA processing"/>
    <property type="evidence" value="ECO:0007669"/>
    <property type="project" value="UniProtKB-KW"/>
</dbReference>
<dbReference type="EC" id="2.7.7.19" evidence="3"/>
<dbReference type="NCBIfam" id="TIGR01942">
    <property type="entry name" value="pcnB"/>
    <property type="match status" value="1"/>
</dbReference>
<dbReference type="PANTHER" id="PTHR43051">
    <property type="entry name" value="POLYNUCLEOTIDE ADENYLYLTRANSFERASE FAMILY PROTEIN"/>
    <property type="match status" value="1"/>
</dbReference>
<evidence type="ECO:0000256" key="3">
    <source>
        <dbReference type="HAMAP-Rule" id="MF_00957"/>
    </source>
</evidence>
<keyword evidence="3 4" id="KW-0694">RNA-binding</keyword>
<keyword evidence="7" id="KW-0548">Nucleotidyltransferase</keyword>
<keyword evidence="3" id="KW-0804">Transcription</keyword>
<evidence type="ECO:0000256" key="4">
    <source>
        <dbReference type="RuleBase" id="RU003953"/>
    </source>
</evidence>
<proteinExistence type="inferred from homology"/>
<comment type="function">
    <text evidence="3">Adds poly(A) tail to the 3' end of many RNAs, which usually targets these RNAs for decay. Plays a significant role in the global control of gene expression, through influencing the rate of transcript degradation, and in the general RNA quality control.</text>
</comment>
<dbReference type="SUPFAM" id="SSF81301">
    <property type="entry name" value="Nucleotidyltransferase"/>
    <property type="match status" value="1"/>
</dbReference>
<comment type="catalytic activity">
    <reaction evidence="3">
        <text>RNA(n) + ATP = RNA(n)-3'-adenine ribonucleotide + diphosphate</text>
        <dbReference type="Rhea" id="RHEA:11332"/>
        <dbReference type="Rhea" id="RHEA-COMP:14527"/>
        <dbReference type="Rhea" id="RHEA-COMP:17347"/>
        <dbReference type="ChEBI" id="CHEBI:30616"/>
        <dbReference type="ChEBI" id="CHEBI:33019"/>
        <dbReference type="ChEBI" id="CHEBI:140395"/>
        <dbReference type="ChEBI" id="CHEBI:173115"/>
        <dbReference type="EC" id="2.7.7.19"/>
    </reaction>
</comment>
<dbReference type="STRING" id="331113.SNE_A18450"/>
<dbReference type="GO" id="GO:0003723">
    <property type="term" value="F:RNA binding"/>
    <property type="evidence" value="ECO:0007669"/>
    <property type="project" value="UniProtKB-UniRule"/>
</dbReference>
<keyword evidence="3" id="KW-0067">ATP-binding</keyword>
<evidence type="ECO:0000313" key="8">
    <source>
        <dbReference type="Proteomes" id="UP000000496"/>
    </source>
</evidence>
<feature type="active site" evidence="3">
    <location>
        <position position="126"/>
    </location>
</feature>
<dbReference type="Proteomes" id="UP000000496">
    <property type="component" value="Chromosome gsn.131"/>
</dbReference>
<feature type="domain" description="Poly A polymerase head" evidence="5">
    <location>
        <begin position="37"/>
        <end position="157"/>
    </location>
</feature>
<gene>
    <name evidence="3 7" type="primary">pcnB</name>
    <name evidence="7" type="ordered locus">SNE_A18450</name>
</gene>
<dbReference type="EMBL" id="FR872582">
    <property type="protein sequence ID" value="CCB89722.1"/>
    <property type="molecule type" value="Genomic_DNA"/>
</dbReference>
<dbReference type="GO" id="GO:1990817">
    <property type="term" value="F:poly(A) RNA polymerase activity"/>
    <property type="evidence" value="ECO:0007669"/>
    <property type="project" value="UniProtKB-UniRule"/>
</dbReference>
<feature type="active site" evidence="3">
    <location>
        <position position="55"/>
    </location>
</feature>
<dbReference type="Gene3D" id="1.10.3090.10">
    <property type="entry name" value="cca-adding enzyme, domain 2"/>
    <property type="match status" value="1"/>
</dbReference>
<evidence type="ECO:0000259" key="6">
    <source>
        <dbReference type="Pfam" id="PF12627"/>
    </source>
</evidence>
<dbReference type="SUPFAM" id="SSF81891">
    <property type="entry name" value="Poly A polymerase C-terminal region-like"/>
    <property type="match status" value="1"/>
</dbReference>
<dbReference type="OrthoDB" id="9805698at2"/>
<evidence type="ECO:0000313" key="7">
    <source>
        <dbReference type="EMBL" id="CCB89722.1"/>
    </source>
</evidence>
<dbReference type="PANTHER" id="PTHR43051:SF1">
    <property type="entry name" value="POLYNUCLEOTIDE ADENYLYLTRANSFERASE FAMILY PROTEIN"/>
    <property type="match status" value="1"/>
</dbReference>
<dbReference type="AlphaFoldDB" id="F8L384"/>
<keyword evidence="3" id="KW-0507">mRNA processing</keyword>
<evidence type="ECO:0000256" key="2">
    <source>
        <dbReference type="ARBA" id="ARBA00022741"/>
    </source>
</evidence>
<dbReference type="InterPro" id="IPR043519">
    <property type="entry name" value="NT_sf"/>
</dbReference>
<protein>
    <recommendedName>
        <fullName evidence="3">Poly(A) polymerase I</fullName>
        <shortName evidence="3">PAP I</shortName>
        <ecNumber evidence="3">2.7.7.19</ecNumber>
    </recommendedName>
</protein>
<evidence type="ECO:0000259" key="5">
    <source>
        <dbReference type="Pfam" id="PF01743"/>
    </source>
</evidence>
<organism evidence="7 8">
    <name type="scientific">Simkania negevensis (strain ATCC VR-1471 / DSM 27360 / Z)</name>
    <dbReference type="NCBI Taxonomy" id="331113"/>
    <lineage>
        <taxon>Bacteria</taxon>
        <taxon>Pseudomonadati</taxon>
        <taxon>Chlamydiota</taxon>
        <taxon>Chlamydiia</taxon>
        <taxon>Parachlamydiales</taxon>
        <taxon>Simkaniaceae</taxon>
        <taxon>Simkania</taxon>
    </lineage>
</organism>
<dbReference type="KEGG" id="sng:SNE_A18450"/>
<keyword evidence="8" id="KW-1185">Reference proteome</keyword>
<dbReference type="Pfam" id="PF12627">
    <property type="entry name" value="PolyA_pol_RNAbd"/>
    <property type="match status" value="1"/>
</dbReference>
<dbReference type="GO" id="GO:0043633">
    <property type="term" value="P:polyadenylation-dependent RNA catabolic process"/>
    <property type="evidence" value="ECO:0007669"/>
    <property type="project" value="InterPro"/>
</dbReference>
<dbReference type="CDD" id="cd05398">
    <property type="entry name" value="NT_ClassII-CCAase"/>
    <property type="match status" value="1"/>
</dbReference>
<feature type="domain" description="tRNA nucleotidyltransferase/poly(A) polymerase RNA and SrmB- binding" evidence="6">
    <location>
        <begin position="184"/>
        <end position="246"/>
    </location>
</feature>
<keyword evidence="2 3" id="KW-0547">Nucleotide-binding</keyword>
<dbReference type="GO" id="GO:0005524">
    <property type="term" value="F:ATP binding"/>
    <property type="evidence" value="ECO:0007669"/>
    <property type="project" value="UniProtKB-UniRule"/>
</dbReference>
<sequence>MKKPKTYSKKEHEIDVNLIDPKAIYILEKLRAAGYVAYLVGGGVRDLLLKKRPKDFDISTSARPEEIKALFPSAILIGKRFRLAHVRFGRKVIEVSTFRAGDIENEQLITEDNIWGSPEQDVLRRDFTINGLFYDCATEEVIDYVGGYADIQKKYLRAIGQPYLRFKQDPVRMIRCLKFQARYGFEVDEEARQALIDCKKDIVKSSQARVLEELLRMLESGSASSFFKLMTDHGLLQQLIPTLAEFLEMPEGGEIYNYLQEADGTLKEPHRPQLQRPVLVACLVFPLLQKHLQTHFIDREKIPHLGDIYLEASDLIDSVFTTFFKLPRRLRISTIGLLVSQYRITPFTKRKKQIRIPRVAGFDLALEFLNIRSRIEPALQETTLKWNDIYNKFAETNDLPDKTKRRRRRPRNKP</sequence>
<reference evidence="7 8" key="1">
    <citation type="journal article" date="2011" name="Mol. Biol. Evol.">
        <title>Unity in variety--the pan-genome of the Chlamydiae.</title>
        <authorList>
            <person name="Collingro A."/>
            <person name="Tischler P."/>
            <person name="Weinmaier T."/>
            <person name="Penz T."/>
            <person name="Heinz E."/>
            <person name="Brunham R.C."/>
            <person name="Read T.D."/>
            <person name="Bavoil P.M."/>
            <person name="Sachse K."/>
            <person name="Kahane S."/>
            <person name="Friedman M.G."/>
            <person name="Rattei T."/>
            <person name="Myers G.S."/>
            <person name="Horn M."/>
        </authorList>
    </citation>
    <scope>NUCLEOTIDE SEQUENCE [LARGE SCALE GENOMIC DNA]</scope>
    <source>
        <strain evidence="8">ATCC VR-1471 / Z</strain>
    </source>
</reference>
<dbReference type="HOGENOM" id="CLU_015961_0_1_0"/>
<dbReference type="Gene3D" id="3.30.460.10">
    <property type="entry name" value="Beta Polymerase, domain 2"/>
    <property type="match status" value="1"/>
</dbReference>